<dbReference type="CDD" id="cd07377">
    <property type="entry name" value="WHTH_GntR"/>
    <property type="match status" value="1"/>
</dbReference>
<dbReference type="InterPro" id="IPR008920">
    <property type="entry name" value="TF_FadR/GntR_C"/>
</dbReference>
<dbReference type="Proteomes" id="UP001646157">
    <property type="component" value="Unassembled WGS sequence"/>
</dbReference>
<evidence type="ECO:0000259" key="4">
    <source>
        <dbReference type="PROSITE" id="PS50949"/>
    </source>
</evidence>
<dbReference type="Gene3D" id="1.10.10.10">
    <property type="entry name" value="Winged helix-like DNA-binding domain superfamily/Winged helix DNA-binding domain"/>
    <property type="match status" value="1"/>
</dbReference>
<dbReference type="PANTHER" id="PTHR43537">
    <property type="entry name" value="TRANSCRIPTIONAL REGULATOR, GNTR FAMILY"/>
    <property type="match status" value="1"/>
</dbReference>
<dbReference type="InterPro" id="IPR036390">
    <property type="entry name" value="WH_DNA-bd_sf"/>
</dbReference>
<dbReference type="InterPro" id="IPR000524">
    <property type="entry name" value="Tscrpt_reg_HTH_GntR"/>
</dbReference>
<reference evidence="5 6" key="1">
    <citation type="submission" date="2021-01" db="EMBL/GenBank/DDBJ databases">
        <title>Genomic Encyclopedia of Type Strains, Phase IV (KMG-IV): sequencing the most valuable type-strain genomes for metagenomic binning, comparative biology and taxonomic classification.</title>
        <authorList>
            <person name="Goeker M."/>
        </authorList>
    </citation>
    <scope>NUCLEOTIDE SEQUENCE [LARGE SCALE GENOMIC DNA]</scope>
    <source>
        <strain evidence="5 6">DSM 24834</strain>
    </source>
</reference>
<dbReference type="Pfam" id="PF00392">
    <property type="entry name" value="GntR"/>
    <property type="match status" value="1"/>
</dbReference>
<evidence type="ECO:0000313" key="6">
    <source>
        <dbReference type="Proteomes" id="UP001646157"/>
    </source>
</evidence>
<keyword evidence="2" id="KW-0238">DNA-binding</keyword>
<gene>
    <name evidence="5" type="ORF">JOC86_002445</name>
</gene>
<sequence>MKPIEKTERFTLKKMVIEHLKHYIIEHEIGPGEKLPPERELIKILNVSRSVIREALSYLENTGVLSIRQGQGIFVKSHDLTPLLEQMMFLWKIENKKISELLDLRLLFELTAIGEIIRNGNEEDLIDLEKIATKMDDPNQDTEWIQNADIDFHRALIKATHNELFIQVTHLIVEYFSKVPHHQMTSSNIEKTVNEHKDIVKALREKDEKKAREILSEHLNWSKQNVINVDDHI</sequence>
<keyword evidence="5" id="KW-0670">Pyruvate</keyword>
<keyword evidence="3" id="KW-0804">Transcription</keyword>
<dbReference type="InterPro" id="IPR011711">
    <property type="entry name" value="GntR_C"/>
</dbReference>
<dbReference type="PRINTS" id="PR00035">
    <property type="entry name" value="HTHGNTR"/>
</dbReference>
<comment type="caution">
    <text evidence="5">The sequence shown here is derived from an EMBL/GenBank/DDBJ whole genome shotgun (WGS) entry which is preliminary data.</text>
</comment>
<evidence type="ECO:0000313" key="5">
    <source>
        <dbReference type="EMBL" id="MBM7585903.1"/>
    </source>
</evidence>
<dbReference type="RefSeq" id="WP_205172765.1">
    <property type="nucleotide sequence ID" value="NZ_JAFBDZ010000002.1"/>
</dbReference>
<evidence type="ECO:0000256" key="3">
    <source>
        <dbReference type="ARBA" id="ARBA00023163"/>
    </source>
</evidence>
<name>A0ABS2NDF6_9BACI</name>
<accession>A0ABS2NDF6</accession>
<evidence type="ECO:0000256" key="1">
    <source>
        <dbReference type="ARBA" id="ARBA00023015"/>
    </source>
</evidence>
<proteinExistence type="predicted"/>
<evidence type="ECO:0000256" key="2">
    <source>
        <dbReference type="ARBA" id="ARBA00023125"/>
    </source>
</evidence>
<dbReference type="SMART" id="SM00345">
    <property type="entry name" value="HTH_GNTR"/>
    <property type="match status" value="1"/>
</dbReference>
<feature type="domain" description="HTH gntR-type" evidence="4">
    <location>
        <begin position="10"/>
        <end position="78"/>
    </location>
</feature>
<dbReference type="PANTHER" id="PTHR43537:SF5">
    <property type="entry name" value="UXU OPERON TRANSCRIPTIONAL REGULATOR"/>
    <property type="match status" value="1"/>
</dbReference>
<dbReference type="InterPro" id="IPR036388">
    <property type="entry name" value="WH-like_DNA-bd_sf"/>
</dbReference>
<keyword evidence="1" id="KW-0805">Transcription regulation</keyword>
<organism evidence="5 6">
    <name type="scientific">Rossellomorea pakistanensis</name>
    <dbReference type="NCBI Taxonomy" id="992288"/>
    <lineage>
        <taxon>Bacteria</taxon>
        <taxon>Bacillati</taxon>
        <taxon>Bacillota</taxon>
        <taxon>Bacilli</taxon>
        <taxon>Bacillales</taxon>
        <taxon>Bacillaceae</taxon>
        <taxon>Rossellomorea</taxon>
    </lineage>
</organism>
<dbReference type="Pfam" id="PF07729">
    <property type="entry name" value="FCD"/>
    <property type="match status" value="1"/>
</dbReference>
<keyword evidence="6" id="KW-1185">Reference proteome</keyword>
<dbReference type="SUPFAM" id="SSF46785">
    <property type="entry name" value="Winged helix' DNA-binding domain"/>
    <property type="match status" value="1"/>
</dbReference>
<dbReference type="Gene3D" id="1.20.120.530">
    <property type="entry name" value="GntR ligand-binding domain-like"/>
    <property type="match status" value="1"/>
</dbReference>
<dbReference type="SMART" id="SM00895">
    <property type="entry name" value="FCD"/>
    <property type="match status" value="1"/>
</dbReference>
<dbReference type="SUPFAM" id="SSF48008">
    <property type="entry name" value="GntR ligand-binding domain-like"/>
    <property type="match status" value="1"/>
</dbReference>
<protein>
    <submittedName>
        <fullName evidence="5">GntR family transcriptional repressor for pyruvate dehydrogenase complex</fullName>
    </submittedName>
</protein>
<dbReference type="EMBL" id="JAFBDZ010000002">
    <property type="protein sequence ID" value="MBM7585903.1"/>
    <property type="molecule type" value="Genomic_DNA"/>
</dbReference>
<dbReference type="PROSITE" id="PS50949">
    <property type="entry name" value="HTH_GNTR"/>
    <property type="match status" value="1"/>
</dbReference>